<dbReference type="RefSeq" id="WP_089346043.1">
    <property type="nucleotide sequence ID" value="NZ_CP067131.1"/>
</dbReference>
<comment type="similarity">
    <text evidence="1">Belongs to the LysR transcriptional regulatory family.</text>
</comment>
<sequence length="336" mass="36955">MTQPTPQASAVQQTTGRLSLRGLRVFVALEEFGSVAEAAKSLGISKSNVSQQITAMETGIGTKLFDRRQKPITLTPAGQTLSLHAHRVLATVSIAEASLAELNLASLPLLNFAIIDDLDASLTPSLAASMQAKLPRCFICTFSGRSDQVTSRLLSREADIAVTASIPAQMHKFQVMQLLREKFLLVTARGTYSDNLDWRGQLGQLPFIQYSDAMPMGRLVSAHLKRIGHHFPRRFSFEASRSVIATVAKTGGWTMTTPLSILDSIRFKDSIDIWPLPFTGLSRQIYLINRMDELGSLPETLAQQCRSLLQRDAVAEFARLAPRLGDAIEVYNETLI</sequence>
<evidence type="ECO:0000256" key="1">
    <source>
        <dbReference type="ARBA" id="ARBA00009437"/>
    </source>
</evidence>
<evidence type="ECO:0000259" key="5">
    <source>
        <dbReference type="PROSITE" id="PS50931"/>
    </source>
</evidence>
<accession>A0A239Q2M0</accession>
<evidence type="ECO:0000313" key="7">
    <source>
        <dbReference type="Proteomes" id="UP000198307"/>
    </source>
</evidence>
<dbReference type="Pfam" id="PF03466">
    <property type="entry name" value="LysR_substrate"/>
    <property type="match status" value="1"/>
</dbReference>
<keyword evidence="2" id="KW-0805">Transcription regulation</keyword>
<evidence type="ECO:0000256" key="4">
    <source>
        <dbReference type="ARBA" id="ARBA00023163"/>
    </source>
</evidence>
<dbReference type="CDD" id="cd05466">
    <property type="entry name" value="PBP2_LTTR_substrate"/>
    <property type="match status" value="1"/>
</dbReference>
<dbReference type="InterPro" id="IPR036390">
    <property type="entry name" value="WH_DNA-bd_sf"/>
</dbReference>
<organism evidence="6 7">
    <name type="scientific">Paracoccus seriniphilus</name>
    <dbReference type="NCBI Taxonomy" id="184748"/>
    <lineage>
        <taxon>Bacteria</taxon>
        <taxon>Pseudomonadati</taxon>
        <taxon>Pseudomonadota</taxon>
        <taxon>Alphaproteobacteria</taxon>
        <taxon>Rhodobacterales</taxon>
        <taxon>Paracoccaceae</taxon>
        <taxon>Paracoccus</taxon>
    </lineage>
</organism>
<dbReference type="Gene3D" id="3.40.190.290">
    <property type="match status" value="1"/>
</dbReference>
<name>A0A239Q2M0_9RHOB</name>
<keyword evidence="4" id="KW-0804">Transcription</keyword>
<dbReference type="FunFam" id="1.10.10.10:FF:000001">
    <property type="entry name" value="LysR family transcriptional regulator"/>
    <property type="match status" value="1"/>
</dbReference>
<dbReference type="SUPFAM" id="SSF53850">
    <property type="entry name" value="Periplasmic binding protein-like II"/>
    <property type="match status" value="1"/>
</dbReference>
<dbReference type="PROSITE" id="PS50931">
    <property type="entry name" value="HTH_LYSR"/>
    <property type="match status" value="1"/>
</dbReference>
<evidence type="ECO:0000256" key="3">
    <source>
        <dbReference type="ARBA" id="ARBA00023125"/>
    </source>
</evidence>
<dbReference type="InterPro" id="IPR036388">
    <property type="entry name" value="WH-like_DNA-bd_sf"/>
</dbReference>
<dbReference type="PANTHER" id="PTHR30126">
    <property type="entry name" value="HTH-TYPE TRANSCRIPTIONAL REGULATOR"/>
    <property type="match status" value="1"/>
</dbReference>
<dbReference type="SUPFAM" id="SSF46785">
    <property type="entry name" value="Winged helix' DNA-binding domain"/>
    <property type="match status" value="1"/>
</dbReference>
<reference evidence="6 7" key="1">
    <citation type="submission" date="2017-07" db="EMBL/GenBank/DDBJ databases">
        <authorList>
            <person name="Sun Z.S."/>
            <person name="Albrecht U."/>
            <person name="Echele G."/>
            <person name="Lee C.C."/>
        </authorList>
    </citation>
    <scope>NUCLEOTIDE SEQUENCE [LARGE SCALE GENOMIC DNA]</scope>
    <source>
        <strain evidence="6 7">DSM 14827</strain>
    </source>
</reference>
<dbReference type="PANTHER" id="PTHR30126:SF39">
    <property type="entry name" value="HTH-TYPE TRANSCRIPTIONAL REGULATOR CYSL"/>
    <property type="match status" value="1"/>
</dbReference>
<dbReference type="AlphaFoldDB" id="A0A239Q2M0"/>
<dbReference type="Gene3D" id="1.10.10.10">
    <property type="entry name" value="Winged helix-like DNA-binding domain superfamily/Winged helix DNA-binding domain"/>
    <property type="match status" value="1"/>
</dbReference>
<evidence type="ECO:0000256" key="2">
    <source>
        <dbReference type="ARBA" id="ARBA00023015"/>
    </source>
</evidence>
<evidence type="ECO:0000313" key="6">
    <source>
        <dbReference type="EMBL" id="SNT76754.1"/>
    </source>
</evidence>
<dbReference type="InterPro" id="IPR005119">
    <property type="entry name" value="LysR_subst-bd"/>
</dbReference>
<keyword evidence="7" id="KW-1185">Reference proteome</keyword>
<dbReference type="EMBL" id="FZQB01000027">
    <property type="protein sequence ID" value="SNT76754.1"/>
    <property type="molecule type" value="Genomic_DNA"/>
</dbReference>
<feature type="domain" description="HTH lysR-type" evidence="5">
    <location>
        <begin position="18"/>
        <end position="75"/>
    </location>
</feature>
<dbReference type="GO" id="GO:0000976">
    <property type="term" value="F:transcription cis-regulatory region binding"/>
    <property type="evidence" value="ECO:0007669"/>
    <property type="project" value="TreeGrafter"/>
</dbReference>
<dbReference type="OrthoDB" id="7776850at2"/>
<keyword evidence="3 6" id="KW-0238">DNA-binding</keyword>
<dbReference type="Pfam" id="PF00126">
    <property type="entry name" value="HTH_1"/>
    <property type="match status" value="1"/>
</dbReference>
<proteinExistence type="inferred from homology"/>
<dbReference type="InterPro" id="IPR000847">
    <property type="entry name" value="LysR_HTH_N"/>
</dbReference>
<protein>
    <submittedName>
        <fullName evidence="6">DNA-binding transcriptional regulator, LysR family</fullName>
    </submittedName>
</protein>
<dbReference type="GO" id="GO:0003700">
    <property type="term" value="F:DNA-binding transcription factor activity"/>
    <property type="evidence" value="ECO:0007669"/>
    <property type="project" value="InterPro"/>
</dbReference>
<dbReference type="Proteomes" id="UP000198307">
    <property type="component" value="Unassembled WGS sequence"/>
</dbReference>
<gene>
    <name evidence="6" type="ORF">SAMN05444959_1273</name>
</gene>